<dbReference type="OrthoDB" id="9793390at2"/>
<evidence type="ECO:0000313" key="9">
    <source>
        <dbReference type="EMBL" id="SFA83998.1"/>
    </source>
</evidence>
<comment type="similarity">
    <text evidence="2">Belongs to the autoinducer-2 exporter (AI-2E) (TC 2.A.86) family.</text>
</comment>
<dbReference type="GO" id="GO:0055085">
    <property type="term" value="P:transmembrane transport"/>
    <property type="evidence" value="ECO:0007669"/>
    <property type="project" value="TreeGrafter"/>
</dbReference>
<dbReference type="AlphaFoldDB" id="A0A1I0W6R2"/>
<evidence type="ECO:0000256" key="1">
    <source>
        <dbReference type="ARBA" id="ARBA00004651"/>
    </source>
</evidence>
<evidence type="ECO:0000256" key="2">
    <source>
        <dbReference type="ARBA" id="ARBA00009773"/>
    </source>
</evidence>
<evidence type="ECO:0000256" key="3">
    <source>
        <dbReference type="ARBA" id="ARBA00022448"/>
    </source>
</evidence>
<feature type="transmembrane region" description="Helical" evidence="8">
    <location>
        <begin position="185"/>
        <end position="211"/>
    </location>
</feature>
<dbReference type="STRING" id="1120918.SAMN05216249_103103"/>
<comment type="subcellular location">
    <subcellularLocation>
        <location evidence="1">Cell membrane</location>
        <topology evidence="1">Multi-pass membrane protein</topology>
    </subcellularLocation>
</comment>
<dbReference type="Pfam" id="PF01594">
    <property type="entry name" value="AI-2E_transport"/>
    <property type="match status" value="1"/>
</dbReference>
<organism evidence="9 10">
    <name type="scientific">Acetitomaculum ruminis DSM 5522</name>
    <dbReference type="NCBI Taxonomy" id="1120918"/>
    <lineage>
        <taxon>Bacteria</taxon>
        <taxon>Bacillati</taxon>
        <taxon>Bacillota</taxon>
        <taxon>Clostridia</taxon>
        <taxon>Lachnospirales</taxon>
        <taxon>Lachnospiraceae</taxon>
        <taxon>Acetitomaculum</taxon>
    </lineage>
</organism>
<dbReference type="GO" id="GO:0005886">
    <property type="term" value="C:plasma membrane"/>
    <property type="evidence" value="ECO:0007669"/>
    <property type="project" value="UniProtKB-SubCell"/>
</dbReference>
<keyword evidence="4" id="KW-1003">Cell membrane</keyword>
<protein>
    <submittedName>
        <fullName evidence="9">Predicted PurR-regulated permease PerM</fullName>
    </submittedName>
</protein>
<dbReference type="PANTHER" id="PTHR21716">
    <property type="entry name" value="TRANSMEMBRANE PROTEIN"/>
    <property type="match status" value="1"/>
</dbReference>
<dbReference type="RefSeq" id="WP_092870552.1">
    <property type="nucleotide sequence ID" value="NZ_FOJY01000003.1"/>
</dbReference>
<evidence type="ECO:0000256" key="8">
    <source>
        <dbReference type="SAM" id="Phobius"/>
    </source>
</evidence>
<evidence type="ECO:0000256" key="5">
    <source>
        <dbReference type="ARBA" id="ARBA00022692"/>
    </source>
</evidence>
<keyword evidence="3" id="KW-0813">Transport</keyword>
<keyword evidence="5 8" id="KW-0812">Transmembrane</keyword>
<feature type="transmembrane region" description="Helical" evidence="8">
    <location>
        <begin position="246"/>
        <end position="269"/>
    </location>
</feature>
<proteinExistence type="inferred from homology"/>
<dbReference type="Proteomes" id="UP000198838">
    <property type="component" value="Unassembled WGS sequence"/>
</dbReference>
<dbReference type="PANTHER" id="PTHR21716:SF53">
    <property type="entry name" value="PERMEASE PERM-RELATED"/>
    <property type="match status" value="1"/>
</dbReference>
<keyword evidence="6 8" id="KW-1133">Transmembrane helix</keyword>
<evidence type="ECO:0000313" key="10">
    <source>
        <dbReference type="Proteomes" id="UP000198838"/>
    </source>
</evidence>
<reference evidence="9 10" key="1">
    <citation type="submission" date="2016-10" db="EMBL/GenBank/DDBJ databases">
        <authorList>
            <person name="de Groot N.N."/>
        </authorList>
    </citation>
    <scope>NUCLEOTIDE SEQUENCE [LARGE SCALE GENOMIC DNA]</scope>
    <source>
        <strain evidence="9 10">DSM 5522</strain>
    </source>
</reference>
<feature type="transmembrane region" description="Helical" evidence="8">
    <location>
        <begin position="276"/>
        <end position="297"/>
    </location>
</feature>
<keyword evidence="10" id="KW-1185">Reference proteome</keyword>
<feature type="transmembrane region" description="Helical" evidence="8">
    <location>
        <begin position="14"/>
        <end position="36"/>
    </location>
</feature>
<keyword evidence="7 8" id="KW-0472">Membrane</keyword>
<feature type="transmembrane region" description="Helical" evidence="8">
    <location>
        <begin position="43"/>
        <end position="65"/>
    </location>
</feature>
<feature type="transmembrane region" description="Helical" evidence="8">
    <location>
        <begin position="359"/>
        <end position="378"/>
    </location>
</feature>
<accession>A0A1I0W6R2</accession>
<name>A0A1I0W6R2_9FIRM</name>
<evidence type="ECO:0000256" key="7">
    <source>
        <dbReference type="ARBA" id="ARBA00023136"/>
    </source>
</evidence>
<evidence type="ECO:0000256" key="4">
    <source>
        <dbReference type="ARBA" id="ARBA00022475"/>
    </source>
</evidence>
<dbReference type="EMBL" id="FOJY01000003">
    <property type="protein sequence ID" value="SFA83998.1"/>
    <property type="molecule type" value="Genomic_DNA"/>
</dbReference>
<dbReference type="InterPro" id="IPR002549">
    <property type="entry name" value="AI-2E-like"/>
</dbReference>
<evidence type="ECO:0000256" key="6">
    <source>
        <dbReference type="ARBA" id="ARBA00022989"/>
    </source>
</evidence>
<sequence>MEEKNENRNFWKIWIRYALLAFMVVAGSILLFFMIFRIDSLKSAIGGFLTILQPIIIGVSLAYLLNPVMNYFEELFLKFFQPRMKKNPGKLCRALSMFVVYILLFTGFFILGNMIIPELYKNIVNLANTLPGQLTDLSDKIISMMNENSNLSNVINTLLEKGTDYFNTWLKTDLLSQANKMMSSVTIGVIGVFKLLLNVFIGLIISIYLLMGKETFVGQLKKATYAVLPAKKANVFLEVMRKSNEIFIGFLSGKIVDSIIIGIICFIVMSIMKLPYIVLVSVIVGITNIIPFFGPYIGAVPSIILITLVNPIQGLSFLIMIIVLQQIDGNIIGPHILGDSTGLSPFWIVFSILVGGGIFGFLGMLLGVPAFAVIYYLIQRILAYFLKKKELPVPSMDYLKVEYIDEDTKKATYLKKENPENDEALKDKKE</sequence>
<feature type="transmembrane region" description="Helical" evidence="8">
    <location>
        <begin position="303"/>
        <end position="324"/>
    </location>
</feature>
<feature type="transmembrane region" description="Helical" evidence="8">
    <location>
        <begin position="94"/>
        <end position="116"/>
    </location>
</feature>
<gene>
    <name evidence="9" type="ORF">SAMN05216249_103103</name>
</gene>